<proteinExistence type="predicted"/>
<name>A0A101LX84_PICGL</name>
<protein>
    <submittedName>
        <fullName evidence="2">Uncharacterized protein</fullName>
    </submittedName>
</protein>
<evidence type="ECO:0000256" key="1">
    <source>
        <dbReference type="SAM" id="MobiDB-lite"/>
    </source>
</evidence>
<accession>A0A101LX84</accession>
<dbReference type="EMBL" id="LKAM01000008">
    <property type="protein sequence ID" value="KUM47012.1"/>
    <property type="molecule type" value="Genomic_DNA"/>
</dbReference>
<geneLocation type="mitochondrion" evidence="2"/>
<dbReference type="AlphaFoldDB" id="A0A101LX84"/>
<feature type="compositionally biased region" description="Basic residues" evidence="1">
    <location>
        <begin position="38"/>
        <end position="47"/>
    </location>
</feature>
<sequence length="106" mass="11802">MSRFPAAPTRYILRLWAAITIQEYTRNWRQKPGGPPSYKRHRSRIPQKARVVGGQEGPLGDSGSHKCENQLVLSRLMIDNIRTISQHSLSNASDNDAGGGETRSSD</sequence>
<evidence type="ECO:0000313" key="2">
    <source>
        <dbReference type="EMBL" id="KUM47012.1"/>
    </source>
</evidence>
<comment type="caution">
    <text evidence="2">The sequence shown here is derived from an EMBL/GenBank/DDBJ whole genome shotgun (WGS) entry which is preliminary data.</text>
</comment>
<feature type="compositionally biased region" description="Gly residues" evidence="1">
    <location>
        <begin position="97"/>
        <end position="106"/>
    </location>
</feature>
<organism evidence="2">
    <name type="scientific">Picea glauca</name>
    <name type="common">White spruce</name>
    <name type="synonym">Pinus glauca</name>
    <dbReference type="NCBI Taxonomy" id="3330"/>
    <lineage>
        <taxon>Eukaryota</taxon>
        <taxon>Viridiplantae</taxon>
        <taxon>Streptophyta</taxon>
        <taxon>Embryophyta</taxon>
        <taxon>Tracheophyta</taxon>
        <taxon>Spermatophyta</taxon>
        <taxon>Pinopsida</taxon>
        <taxon>Pinidae</taxon>
        <taxon>Conifers I</taxon>
        <taxon>Pinales</taxon>
        <taxon>Pinaceae</taxon>
        <taxon>Picea</taxon>
    </lineage>
</organism>
<keyword evidence="2" id="KW-0496">Mitochondrion</keyword>
<reference evidence="2" key="1">
    <citation type="journal article" date="2015" name="Genome Biol. Evol.">
        <title>Organellar Genomes of White Spruce (Picea glauca): Assembly and Annotation.</title>
        <authorList>
            <person name="Jackman S.D."/>
            <person name="Warren R.L."/>
            <person name="Gibb E.A."/>
            <person name="Vandervalk B.P."/>
            <person name="Mohamadi H."/>
            <person name="Chu J."/>
            <person name="Raymond A."/>
            <person name="Pleasance S."/>
            <person name="Coope R."/>
            <person name="Wildung M.R."/>
            <person name="Ritland C.E."/>
            <person name="Bousquet J."/>
            <person name="Jones S.J."/>
            <person name="Bohlmann J."/>
            <person name="Birol I."/>
        </authorList>
    </citation>
    <scope>NUCLEOTIDE SEQUENCE [LARGE SCALE GENOMIC DNA]</scope>
    <source>
        <tissue evidence="2">Flushing bud</tissue>
    </source>
</reference>
<gene>
    <name evidence="2" type="ORF">ABT39_MTgene6016</name>
</gene>
<feature type="region of interest" description="Disordered" evidence="1">
    <location>
        <begin position="86"/>
        <end position="106"/>
    </location>
</feature>
<feature type="region of interest" description="Disordered" evidence="1">
    <location>
        <begin position="28"/>
        <end position="66"/>
    </location>
</feature>